<protein>
    <submittedName>
        <fullName evidence="2">Uncharacterized protein</fullName>
    </submittedName>
</protein>
<evidence type="ECO:0000313" key="2">
    <source>
        <dbReference type="EMBL" id="CAB3366173.1"/>
    </source>
</evidence>
<name>A0A8S1CLP5_9INSE</name>
<reference evidence="2 3" key="1">
    <citation type="submission" date="2020-04" db="EMBL/GenBank/DDBJ databases">
        <authorList>
            <person name="Alioto T."/>
            <person name="Alioto T."/>
            <person name="Gomez Garrido J."/>
        </authorList>
    </citation>
    <scope>NUCLEOTIDE SEQUENCE [LARGE SCALE GENOMIC DNA]</scope>
</reference>
<evidence type="ECO:0000313" key="3">
    <source>
        <dbReference type="Proteomes" id="UP000494165"/>
    </source>
</evidence>
<dbReference type="Pfam" id="PF05760">
    <property type="entry name" value="IER"/>
    <property type="match status" value="1"/>
</dbReference>
<dbReference type="Proteomes" id="UP000494165">
    <property type="component" value="Unassembled WGS sequence"/>
</dbReference>
<sequence>MQSQKSSPSVAAMLSEAHRLYNISLNKIARSRTIRGGISLHKNLLVASVLHKTRNQIVEDTQQCWAYSNCESLKLSLDDLKEDDLLPGEDFLQPASPSADLISLQEAEDSSSDKENSLPTTYLDLDSRVRETGQPTISVLREIRPTNSGETQNSLKRRKTVSEWETEEAVLSILPKKSKSQLDDSGVADLFSEIETELADPNDPSTTMEIDRITSLVSIFSFGSLANLDAAAAAASSGNAPASTGKLTRTVSTPDLCSAQAKEQLSDSLRDRTGFIAMTV</sequence>
<gene>
    <name evidence="2" type="ORF">CLODIP_2_CD01557</name>
</gene>
<dbReference type="InterPro" id="IPR008653">
    <property type="entry name" value="IER"/>
</dbReference>
<dbReference type="OrthoDB" id="6358394at2759"/>
<organism evidence="2 3">
    <name type="scientific">Cloeon dipterum</name>
    <dbReference type="NCBI Taxonomy" id="197152"/>
    <lineage>
        <taxon>Eukaryota</taxon>
        <taxon>Metazoa</taxon>
        <taxon>Ecdysozoa</taxon>
        <taxon>Arthropoda</taxon>
        <taxon>Hexapoda</taxon>
        <taxon>Insecta</taxon>
        <taxon>Pterygota</taxon>
        <taxon>Palaeoptera</taxon>
        <taxon>Ephemeroptera</taxon>
        <taxon>Pisciforma</taxon>
        <taxon>Baetidae</taxon>
        <taxon>Cloeon</taxon>
    </lineage>
</organism>
<keyword evidence="3" id="KW-1185">Reference proteome</keyword>
<comment type="similarity">
    <text evidence="1">Belongs to the IER family.</text>
</comment>
<proteinExistence type="inferred from homology"/>
<evidence type="ECO:0000256" key="1">
    <source>
        <dbReference type="ARBA" id="ARBA00006186"/>
    </source>
</evidence>
<dbReference type="PANTHER" id="PTHR15895">
    <property type="entry name" value="IMMEDIATE EARLY RESPONSE GENE"/>
    <property type="match status" value="1"/>
</dbReference>
<dbReference type="EMBL" id="CADEPI010000024">
    <property type="protein sequence ID" value="CAB3366173.1"/>
    <property type="molecule type" value="Genomic_DNA"/>
</dbReference>
<accession>A0A8S1CLP5</accession>
<dbReference type="AlphaFoldDB" id="A0A8S1CLP5"/>
<comment type="caution">
    <text evidence="2">The sequence shown here is derived from an EMBL/GenBank/DDBJ whole genome shotgun (WGS) entry which is preliminary data.</text>
</comment>